<dbReference type="HOGENOM" id="CLU_2105402_0_0_6"/>
<keyword evidence="2" id="KW-1003">Cell membrane</keyword>
<name>A0A0B3VEU9_FRATU</name>
<evidence type="ECO:0000256" key="3">
    <source>
        <dbReference type="ARBA" id="ARBA00022618"/>
    </source>
</evidence>
<accession>A0A0B3VEU9</accession>
<evidence type="ECO:0000256" key="6">
    <source>
        <dbReference type="ARBA" id="ARBA00023136"/>
    </source>
</evidence>
<comment type="subcellular location">
    <subcellularLocation>
        <location evidence="1">Cell membrane</location>
        <topology evidence="1">Single-pass type II membrane protein</topology>
    </subcellularLocation>
</comment>
<dbReference type="KEGG" id="ftz:CH68_1668"/>
<dbReference type="AlphaFoldDB" id="A0A0B3VEU9"/>
<keyword evidence="5 9" id="KW-1133">Transmembrane helix</keyword>
<evidence type="ECO:0000313" key="10">
    <source>
        <dbReference type="EMBL" id="NDR88693.1"/>
    </source>
</evidence>
<sequence length="116" mass="13653">MMLTNRQIRVRLFESLKNSFFKKTVGISFALLFILLITAFSLIVVRFEYKLQLNEQKNLIIEDTRLDEQWSQIVLEYSSLATPTAVEKFAQKEKMTLSTRKTIGFLNEQKEELNNE</sequence>
<evidence type="ECO:0000256" key="4">
    <source>
        <dbReference type="ARBA" id="ARBA00022692"/>
    </source>
</evidence>
<dbReference type="Pfam" id="PF04999">
    <property type="entry name" value="FtsL"/>
    <property type="match status" value="1"/>
</dbReference>
<feature type="transmembrane region" description="Helical" evidence="9">
    <location>
        <begin position="25"/>
        <end position="47"/>
    </location>
</feature>
<gene>
    <name evidence="11" type="primary">ftsL</name>
    <name evidence="11" type="ORF">FWI86_04465</name>
    <name evidence="10" type="ORF">FWJ04_03130</name>
</gene>
<keyword evidence="3 11" id="KW-0132">Cell division</keyword>
<dbReference type="KEGG" id="ftv:CH67_1938"/>
<protein>
    <recommendedName>
        <fullName evidence="8">Cell division protein FtsL</fullName>
    </recommendedName>
</protein>
<comment type="caution">
    <text evidence="11">The sequence shown here is derived from an EMBL/GenBank/DDBJ whole genome shotgun (WGS) entry which is preliminary data.</text>
</comment>
<dbReference type="KEGG" id="ftc:DA46_1210"/>
<dbReference type="InterPro" id="IPR011922">
    <property type="entry name" value="Cell_div_FtsL"/>
</dbReference>
<evidence type="ECO:0000256" key="1">
    <source>
        <dbReference type="ARBA" id="ARBA00004401"/>
    </source>
</evidence>
<evidence type="ECO:0000256" key="8">
    <source>
        <dbReference type="NCBIfam" id="TIGR02209"/>
    </source>
</evidence>
<evidence type="ECO:0000256" key="5">
    <source>
        <dbReference type="ARBA" id="ARBA00022989"/>
    </source>
</evidence>
<dbReference type="GO" id="GO:0051301">
    <property type="term" value="P:cell division"/>
    <property type="evidence" value="ECO:0007669"/>
    <property type="project" value="UniProtKB-KW"/>
</dbReference>
<reference evidence="11" key="1">
    <citation type="submission" date="2019-08" db="EMBL/GenBank/DDBJ databases">
        <authorList>
            <person name="Busch A."/>
        </authorList>
    </citation>
    <scope>NUCLEOTIDE SEQUENCE</scope>
    <source>
        <strain evidence="11">15T0085</strain>
        <strain evidence="10">17T1429</strain>
    </source>
</reference>
<evidence type="ECO:0000313" key="11">
    <source>
        <dbReference type="EMBL" id="NDS68327.1"/>
    </source>
</evidence>
<evidence type="ECO:0000256" key="9">
    <source>
        <dbReference type="SAM" id="Phobius"/>
    </source>
</evidence>
<dbReference type="EMBL" id="JAAGKH010000017">
    <property type="protein sequence ID" value="NDR88693.1"/>
    <property type="molecule type" value="Genomic_DNA"/>
</dbReference>
<keyword evidence="7" id="KW-0131">Cell cycle</keyword>
<evidence type="ECO:0000256" key="2">
    <source>
        <dbReference type="ARBA" id="ARBA00022475"/>
    </source>
</evidence>
<dbReference type="OMA" id="VTRFEFK"/>
<evidence type="ECO:0000256" key="7">
    <source>
        <dbReference type="ARBA" id="ARBA00023306"/>
    </source>
</evidence>
<dbReference type="eggNOG" id="COG3116">
    <property type="taxonomic scope" value="Bacteria"/>
</dbReference>
<keyword evidence="6 9" id="KW-0472">Membrane</keyword>
<dbReference type="GO" id="GO:0005886">
    <property type="term" value="C:plasma membrane"/>
    <property type="evidence" value="ECO:0007669"/>
    <property type="project" value="UniProtKB-SubCell"/>
</dbReference>
<keyword evidence="4 9" id="KW-0812">Transmembrane</keyword>
<dbReference type="NCBIfam" id="TIGR02209">
    <property type="entry name" value="ftsL_broad"/>
    <property type="match status" value="1"/>
</dbReference>
<organism evidence="11">
    <name type="scientific">Francisella tularensis subsp. holarctica</name>
    <dbReference type="NCBI Taxonomy" id="119857"/>
    <lineage>
        <taxon>Bacteria</taxon>
        <taxon>Pseudomonadati</taxon>
        <taxon>Pseudomonadota</taxon>
        <taxon>Gammaproteobacteria</taxon>
        <taxon>Thiotrichales</taxon>
        <taxon>Francisellaceae</taxon>
        <taxon>Francisella</taxon>
    </lineage>
</organism>
<proteinExistence type="predicted"/>
<dbReference type="EMBL" id="JAAGJP010000023">
    <property type="protein sequence ID" value="NDS68327.1"/>
    <property type="molecule type" value="Genomic_DNA"/>
</dbReference>
<reference evidence="11" key="2">
    <citation type="submission" date="2020-02" db="EMBL/GenBank/DDBJ databases">
        <title>Using affinity propagation clustering for identifying bacterial clades and subclades with whole-genome sequences of Francisella tularensis.</title>
        <authorList>
            <person name="Homeier-Bachmann T."/>
            <person name="Abdel-Glil M.Y."/>
            <person name="Hackbart A."/>
            <person name="Hotzel H."/>
            <person name="Tomaso H."/>
        </authorList>
    </citation>
    <scope>NUCLEOTIDE SEQUENCE</scope>
    <source>
        <strain evidence="11">15T0085</strain>
        <strain evidence="10">17T1429</strain>
    </source>
</reference>
<dbReference type="RefSeq" id="WP_003016891.1">
    <property type="nucleotide sequence ID" value="NZ_CP009693.1"/>
</dbReference>